<dbReference type="Proteomes" id="UP001165565">
    <property type="component" value="Unassembled WGS sequence"/>
</dbReference>
<dbReference type="InterPro" id="IPR026022">
    <property type="entry name" value="PhoU_dom"/>
</dbReference>
<comment type="subcellular location">
    <subcellularLocation>
        <location evidence="1 8">Cytoplasm</location>
    </subcellularLocation>
</comment>
<evidence type="ECO:0000313" key="11">
    <source>
        <dbReference type="Proteomes" id="UP001165565"/>
    </source>
</evidence>
<keyword evidence="11" id="KW-1185">Reference proteome</keyword>
<dbReference type="FunFam" id="1.20.58.220:FF:000004">
    <property type="entry name" value="Phosphate-specific transport system accessory protein PhoU"/>
    <property type="match status" value="1"/>
</dbReference>
<evidence type="ECO:0000259" key="9">
    <source>
        <dbReference type="Pfam" id="PF01895"/>
    </source>
</evidence>
<dbReference type="GO" id="GO:0045936">
    <property type="term" value="P:negative regulation of phosphate metabolic process"/>
    <property type="evidence" value="ECO:0007669"/>
    <property type="project" value="InterPro"/>
</dbReference>
<proteinExistence type="inferred from homology"/>
<evidence type="ECO:0000256" key="1">
    <source>
        <dbReference type="ARBA" id="ARBA00004496"/>
    </source>
</evidence>
<dbReference type="PANTHER" id="PTHR42930">
    <property type="entry name" value="PHOSPHATE-SPECIFIC TRANSPORT SYSTEM ACCESSORY PROTEIN PHOU"/>
    <property type="match status" value="1"/>
</dbReference>
<evidence type="ECO:0000256" key="2">
    <source>
        <dbReference type="ARBA" id="ARBA00008107"/>
    </source>
</evidence>
<dbReference type="EMBL" id="JANFAV010000002">
    <property type="protein sequence ID" value="MCW6534047.1"/>
    <property type="molecule type" value="Genomic_DNA"/>
</dbReference>
<dbReference type="RefSeq" id="WP_179515455.1">
    <property type="nucleotide sequence ID" value="NZ_JANFAU010000009.1"/>
</dbReference>
<comment type="similarity">
    <text evidence="2 8">Belongs to the PhoU family.</text>
</comment>
<dbReference type="GO" id="GO:0030643">
    <property type="term" value="P:intracellular phosphate ion homeostasis"/>
    <property type="evidence" value="ECO:0007669"/>
    <property type="project" value="InterPro"/>
</dbReference>
<feature type="domain" description="PhoU" evidence="9">
    <location>
        <begin position="132"/>
        <end position="215"/>
    </location>
</feature>
<name>A0AA42CPP7_9SPHN</name>
<keyword evidence="4 8" id="KW-0813">Transport</keyword>
<comment type="function">
    <text evidence="7 8">Plays a role in the regulation of phosphate uptake.</text>
</comment>
<keyword evidence="5 8" id="KW-0963">Cytoplasm</keyword>
<evidence type="ECO:0000256" key="7">
    <source>
        <dbReference type="ARBA" id="ARBA00056181"/>
    </source>
</evidence>
<dbReference type="SUPFAM" id="SSF109755">
    <property type="entry name" value="PhoU-like"/>
    <property type="match status" value="1"/>
</dbReference>
<dbReference type="PIRSF" id="PIRSF003107">
    <property type="entry name" value="PhoU"/>
    <property type="match status" value="1"/>
</dbReference>
<comment type="subunit">
    <text evidence="3 8">Homodimer.</text>
</comment>
<dbReference type="AlphaFoldDB" id="A0AA42CPP7"/>
<dbReference type="NCBIfam" id="TIGR02135">
    <property type="entry name" value="phoU_full"/>
    <property type="match status" value="1"/>
</dbReference>
<evidence type="ECO:0000256" key="8">
    <source>
        <dbReference type="PIRNR" id="PIRNR003107"/>
    </source>
</evidence>
<dbReference type="Gene3D" id="1.20.58.220">
    <property type="entry name" value="Phosphate transport system protein phou homolog 2, domain 2"/>
    <property type="match status" value="1"/>
</dbReference>
<evidence type="ECO:0000256" key="4">
    <source>
        <dbReference type="ARBA" id="ARBA00022448"/>
    </source>
</evidence>
<keyword evidence="6 8" id="KW-0592">Phosphate transport</keyword>
<evidence type="ECO:0000256" key="6">
    <source>
        <dbReference type="ARBA" id="ARBA00022592"/>
    </source>
</evidence>
<dbReference type="InterPro" id="IPR038078">
    <property type="entry name" value="PhoU-like_sf"/>
</dbReference>
<evidence type="ECO:0000256" key="5">
    <source>
        <dbReference type="ARBA" id="ARBA00022490"/>
    </source>
</evidence>
<protein>
    <recommendedName>
        <fullName evidence="8">Phosphate-specific transport system accessory protein PhoU</fullName>
    </recommendedName>
</protein>
<evidence type="ECO:0000256" key="3">
    <source>
        <dbReference type="ARBA" id="ARBA00011738"/>
    </source>
</evidence>
<gene>
    <name evidence="10" type="primary">phoU</name>
    <name evidence="10" type="ORF">NEE01_04540</name>
</gene>
<comment type="caution">
    <text evidence="10">The sequence shown here is derived from an EMBL/GenBank/DDBJ whole genome shotgun (WGS) entry which is preliminary data.</text>
</comment>
<reference evidence="10" key="1">
    <citation type="submission" date="2022-06" db="EMBL/GenBank/DDBJ databases">
        <title>Sphingomonas sp. nov. isolated from rhizosphere soil of tomato.</title>
        <authorList>
            <person name="Dong H."/>
            <person name="Gao R."/>
        </authorList>
    </citation>
    <scope>NUCLEOTIDE SEQUENCE</scope>
    <source>
        <strain evidence="10">MMSM24</strain>
    </source>
</reference>
<dbReference type="InterPro" id="IPR028366">
    <property type="entry name" value="PhoU"/>
</dbReference>
<evidence type="ECO:0000313" key="10">
    <source>
        <dbReference type="EMBL" id="MCW6534047.1"/>
    </source>
</evidence>
<feature type="domain" description="PhoU" evidence="9">
    <location>
        <begin position="28"/>
        <end position="114"/>
    </location>
</feature>
<dbReference type="PANTHER" id="PTHR42930:SF3">
    <property type="entry name" value="PHOSPHATE-SPECIFIC TRANSPORT SYSTEM ACCESSORY PROTEIN PHOU"/>
    <property type="match status" value="1"/>
</dbReference>
<sequence length="231" mass="25269">MDEKTGNGDRHTVAAFDVEMGGLRAAVIRMGGLAEFALANTLAALEKGDNVLAAKVVEEDKAIDAAEAEIDQLVLQTLVRRSPFADDLREVLMAHRVSGYLERVGDYAKGVARRLEQVHSPAERQAAKMLGELGARSYDMLVGALNAYAARDPQKAKQIYESDARIDEEYRRVFLVLLTQMANDAATIPVIGQLLLAAKSLERVGDQATNIAEMVYFTYTSEKLESRHTAG</sequence>
<organism evidence="10 11">
    <name type="scientific">Sphingomonas lycopersici</name>
    <dbReference type="NCBI Taxonomy" id="2951807"/>
    <lineage>
        <taxon>Bacteria</taxon>
        <taxon>Pseudomonadati</taxon>
        <taxon>Pseudomonadota</taxon>
        <taxon>Alphaproteobacteria</taxon>
        <taxon>Sphingomonadales</taxon>
        <taxon>Sphingomonadaceae</taxon>
        <taxon>Sphingomonas</taxon>
    </lineage>
</organism>
<dbReference type="GO" id="GO:0005737">
    <property type="term" value="C:cytoplasm"/>
    <property type="evidence" value="ECO:0007669"/>
    <property type="project" value="UniProtKB-SubCell"/>
</dbReference>
<accession>A0AA42CPP7</accession>
<dbReference type="Pfam" id="PF01895">
    <property type="entry name" value="PhoU"/>
    <property type="match status" value="2"/>
</dbReference>
<dbReference type="GO" id="GO:0006817">
    <property type="term" value="P:phosphate ion transport"/>
    <property type="evidence" value="ECO:0007669"/>
    <property type="project" value="UniProtKB-KW"/>
</dbReference>